<comment type="caution">
    <text evidence="1">The sequence shown here is derived from an EMBL/GenBank/DDBJ whole genome shotgun (WGS) entry which is preliminary data.</text>
</comment>
<dbReference type="AlphaFoldDB" id="A0A1G1ZLU6"/>
<dbReference type="STRING" id="1798405.A3E64_00345"/>
<reference evidence="1 2" key="1">
    <citation type="journal article" date="2016" name="Nat. Commun.">
        <title>Thousands of microbial genomes shed light on interconnected biogeochemical processes in an aquifer system.</title>
        <authorList>
            <person name="Anantharaman K."/>
            <person name="Brown C.T."/>
            <person name="Hug L.A."/>
            <person name="Sharon I."/>
            <person name="Castelle C.J."/>
            <person name="Probst A.J."/>
            <person name="Thomas B.C."/>
            <person name="Singh A."/>
            <person name="Wilkins M.J."/>
            <person name="Karaoz U."/>
            <person name="Brodie E.L."/>
            <person name="Williams K.H."/>
            <person name="Hubbard S.S."/>
            <person name="Banfield J.F."/>
        </authorList>
    </citation>
    <scope>NUCLEOTIDE SEQUENCE [LARGE SCALE GENOMIC DNA]</scope>
</reference>
<dbReference type="PANTHER" id="PTHR21485">
    <property type="entry name" value="HAD SUPERFAMILY MEMBERS CMAS AND KDSC"/>
    <property type="match status" value="1"/>
</dbReference>
<dbReference type="InterPro" id="IPR029044">
    <property type="entry name" value="Nucleotide-diphossugar_trans"/>
</dbReference>
<evidence type="ECO:0000313" key="2">
    <source>
        <dbReference type="Proteomes" id="UP000177174"/>
    </source>
</evidence>
<dbReference type="Proteomes" id="UP000177174">
    <property type="component" value="Unassembled WGS sequence"/>
</dbReference>
<dbReference type="EMBL" id="MHJH01000004">
    <property type="protein sequence ID" value="OGY65086.1"/>
    <property type="molecule type" value="Genomic_DNA"/>
</dbReference>
<dbReference type="Pfam" id="PF02348">
    <property type="entry name" value="CTP_transf_3"/>
    <property type="match status" value="1"/>
</dbReference>
<accession>A0A1G1ZLU6</accession>
<dbReference type="SUPFAM" id="SSF53448">
    <property type="entry name" value="Nucleotide-diphospho-sugar transferases"/>
    <property type="match status" value="1"/>
</dbReference>
<dbReference type="GO" id="GO:0008781">
    <property type="term" value="F:N-acylneuraminate cytidylyltransferase activity"/>
    <property type="evidence" value="ECO:0007669"/>
    <property type="project" value="TreeGrafter"/>
</dbReference>
<dbReference type="InterPro" id="IPR050793">
    <property type="entry name" value="CMP-NeuNAc_synthase"/>
</dbReference>
<dbReference type="InterPro" id="IPR003329">
    <property type="entry name" value="Cytidylyl_trans"/>
</dbReference>
<name>A0A1G1ZLU6_9BACT</name>
<gene>
    <name evidence="1" type="ORF">A3E64_00345</name>
</gene>
<dbReference type="CDD" id="cd02513">
    <property type="entry name" value="CMP-NeuAc_Synthase"/>
    <property type="match status" value="1"/>
</dbReference>
<protein>
    <recommendedName>
        <fullName evidence="3">Acylneuraminate cytidylyltransferase</fullName>
    </recommendedName>
</protein>
<proteinExistence type="predicted"/>
<dbReference type="Gene3D" id="3.90.550.10">
    <property type="entry name" value="Spore Coat Polysaccharide Biosynthesis Protein SpsA, Chain A"/>
    <property type="match status" value="1"/>
</dbReference>
<evidence type="ECO:0008006" key="3">
    <source>
        <dbReference type="Google" id="ProtNLM"/>
    </source>
</evidence>
<sequence length="244" mass="27216">MPKQYKILGIITARGGSKGVPGKNIKLLGGKPLIAYSIEAAQKSGVFDRIILTTDDLKIAEVAKKYGCEAPFMRPAELAGDAVQHLPVLRHAVQWLKDNEGYSPDYCMTLQPTSPFRQPEHIRQAVDIILKTGADSVLGVSEIPGHFSPHKAMTMNEDGKLTLFNGNPVKKRTMRRQDLLPCYFSNGTLYLYKTDNLFRDEGPAAFFGDDVRACIMDAKYSVDIDTPDDWELAERILQKLKTEN</sequence>
<evidence type="ECO:0000313" key="1">
    <source>
        <dbReference type="EMBL" id="OGY65086.1"/>
    </source>
</evidence>
<organism evidence="1 2">
    <name type="scientific">Candidatus Harrisonbacteria bacterium RIFCSPHIGHO2_12_FULL_48_16</name>
    <dbReference type="NCBI Taxonomy" id="1798405"/>
    <lineage>
        <taxon>Bacteria</taxon>
        <taxon>Candidatus Harrisoniibacteriota</taxon>
    </lineage>
</organism>
<dbReference type="PANTHER" id="PTHR21485:SF6">
    <property type="entry name" value="N-ACYLNEURAMINATE CYTIDYLYLTRANSFERASE-RELATED"/>
    <property type="match status" value="1"/>
</dbReference>